<dbReference type="EMBL" id="JAUEPP010000002">
    <property type="protein sequence ID" value="KAK3352096.1"/>
    <property type="molecule type" value="Genomic_DNA"/>
</dbReference>
<accession>A0AAE0JMF8</accession>
<evidence type="ECO:0000313" key="2">
    <source>
        <dbReference type="Proteomes" id="UP001278500"/>
    </source>
</evidence>
<reference evidence="1" key="2">
    <citation type="submission" date="2023-06" db="EMBL/GenBank/DDBJ databases">
        <authorList>
            <consortium name="Lawrence Berkeley National Laboratory"/>
            <person name="Haridas S."/>
            <person name="Hensen N."/>
            <person name="Bonometti L."/>
            <person name="Westerberg I."/>
            <person name="Brannstrom I.O."/>
            <person name="Guillou S."/>
            <person name="Cros-Aarteil S."/>
            <person name="Calhoun S."/>
            <person name="Kuo A."/>
            <person name="Mondo S."/>
            <person name="Pangilinan J."/>
            <person name="Riley R."/>
            <person name="Labutti K."/>
            <person name="Andreopoulos B."/>
            <person name="Lipzen A."/>
            <person name="Chen C."/>
            <person name="Yanf M."/>
            <person name="Daum C."/>
            <person name="Ng V."/>
            <person name="Clum A."/>
            <person name="Steindorff A."/>
            <person name="Ohm R."/>
            <person name="Martin F."/>
            <person name="Silar P."/>
            <person name="Natvig D."/>
            <person name="Lalanne C."/>
            <person name="Gautier V."/>
            <person name="Ament-Velasquez S.L."/>
            <person name="Kruys A."/>
            <person name="Hutchinson M.I."/>
            <person name="Powell A.J."/>
            <person name="Barry K."/>
            <person name="Miller A.N."/>
            <person name="Grigoriev I.V."/>
            <person name="Debuchy R."/>
            <person name="Gladieux P."/>
            <person name="Thoren M.H."/>
            <person name="Johannesson H."/>
        </authorList>
    </citation>
    <scope>NUCLEOTIDE SEQUENCE</scope>
    <source>
        <strain evidence="1">CBS 560.94</strain>
    </source>
</reference>
<gene>
    <name evidence="1" type="ORF">B0H65DRAFT_418453</name>
</gene>
<dbReference type="RefSeq" id="XP_062685391.1">
    <property type="nucleotide sequence ID" value="XM_062824144.1"/>
</dbReference>
<name>A0AAE0JMF8_9PEZI</name>
<keyword evidence="2" id="KW-1185">Reference proteome</keyword>
<reference evidence="1" key="1">
    <citation type="journal article" date="2023" name="Mol. Phylogenet. Evol.">
        <title>Genome-scale phylogeny and comparative genomics of the fungal order Sordariales.</title>
        <authorList>
            <person name="Hensen N."/>
            <person name="Bonometti L."/>
            <person name="Westerberg I."/>
            <person name="Brannstrom I.O."/>
            <person name="Guillou S."/>
            <person name="Cros-Aarteil S."/>
            <person name="Calhoun S."/>
            <person name="Haridas S."/>
            <person name="Kuo A."/>
            <person name="Mondo S."/>
            <person name="Pangilinan J."/>
            <person name="Riley R."/>
            <person name="LaButti K."/>
            <person name="Andreopoulos B."/>
            <person name="Lipzen A."/>
            <person name="Chen C."/>
            <person name="Yan M."/>
            <person name="Daum C."/>
            <person name="Ng V."/>
            <person name="Clum A."/>
            <person name="Steindorff A."/>
            <person name="Ohm R.A."/>
            <person name="Martin F."/>
            <person name="Silar P."/>
            <person name="Natvig D.O."/>
            <person name="Lalanne C."/>
            <person name="Gautier V."/>
            <person name="Ament-Velasquez S.L."/>
            <person name="Kruys A."/>
            <person name="Hutchinson M.I."/>
            <person name="Powell A.J."/>
            <person name="Barry K."/>
            <person name="Miller A.N."/>
            <person name="Grigoriev I.V."/>
            <person name="Debuchy R."/>
            <person name="Gladieux P."/>
            <person name="Hiltunen Thoren M."/>
            <person name="Johannesson H."/>
        </authorList>
    </citation>
    <scope>NUCLEOTIDE SEQUENCE</scope>
    <source>
        <strain evidence="1">CBS 560.94</strain>
    </source>
</reference>
<dbReference type="Proteomes" id="UP001278500">
    <property type="component" value="Unassembled WGS sequence"/>
</dbReference>
<sequence length="53" mass="6355">LYPRLLRIIFDYYSIPAIVNHYKRSFNSIKLIVDNLKYSFSVESINIIESLKF</sequence>
<protein>
    <submittedName>
        <fullName evidence="1">Uncharacterized protein</fullName>
    </submittedName>
</protein>
<comment type="caution">
    <text evidence="1">The sequence shown here is derived from an EMBL/GenBank/DDBJ whole genome shotgun (WGS) entry which is preliminary data.</text>
</comment>
<proteinExistence type="predicted"/>
<evidence type="ECO:0000313" key="1">
    <source>
        <dbReference type="EMBL" id="KAK3352096.1"/>
    </source>
</evidence>
<dbReference type="GeneID" id="87861298"/>
<dbReference type="AlphaFoldDB" id="A0AAE0JMF8"/>
<feature type="non-terminal residue" evidence="1">
    <location>
        <position position="1"/>
    </location>
</feature>
<organism evidence="1 2">
    <name type="scientific">Neurospora tetraspora</name>
    <dbReference type="NCBI Taxonomy" id="94610"/>
    <lineage>
        <taxon>Eukaryota</taxon>
        <taxon>Fungi</taxon>
        <taxon>Dikarya</taxon>
        <taxon>Ascomycota</taxon>
        <taxon>Pezizomycotina</taxon>
        <taxon>Sordariomycetes</taxon>
        <taxon>Sordariomycetidae</taxon>
        <taxon>Sordariales</taxon>
        <taxon>Sordariaceae</taxon>
        <taxon>Neurospora</taxon>
    </lineage>
</organism>